<accession>A0A318ZGT3</accession>
<dbReference type="GeneID" id="37072953"/>
<name>A0A318ZGT3_9EURO</name>
<evidence type="ECO:0000313" key="3">
    <source>
        <dbReference type="Proteomes" id="UP000248349"/>
    </source>
</evidence>
<feature type="compositionally biased region" description="Acidic residues" evidence="1">
    <location>
        <begin position="92"/>
        <end position="102"/>
    </location>
</feature>
<reference evidence="2 3" key="1">
    <citation type="submission" date="2016-12" db="EMBL/GenBank/DDBJ databases">
        <title>The genomes of Aspergillus section Nigri reveals drivers in fungal speciation.</title>
        <authorList>
            <consortium name="DOE Joint Genome Institute"/>
            <person name="Vesth T.C."/>
            <person name="Nybo J."/>
            <person name="Theobald S."/>
            <person name="Brandl J."/>
            <person name="Frisvad J.C."/>
            <person name="Nielsen K.F."/>
            <person name="Lyhne E.K."/>
            <person name="Kogle M.E."/>
            <person name="Kuo A."/>
            <person name="Riley R."/>
            <person name="Clum A."/>
            <person name="Nolan M."/>
            <person name="Lipzen A."/>
            <person name="Salamov A."/>
            <person name="Henrissat B."/>
            <person name="Wiebenga A."/>
            <person name="De Vries R.P."/>
            <person name="Grigoriev I.V."/>
            <person name="Mortensen U.H."/>
            <person name="Andersen M.R."/>
            <person name="Baker S.E."/>
        </authorList>
    </citation>
    <scope>NUCLEOTIDE SEQUENCE [LARGE SCALE GENOMIC DNA]</scope>
    <source>
        <strain evidence="2 3">JOP 1030-1</strain>
    </source>
</reference>
<evidence type="ECO:0000256" key="1">
    <source>
        <dbReference type="SAM" id="MobiDB-lite"/>
    </source>
</evidence>
<evidence type="ECO:0000313" key="2">
    <source>
        <dbReference type="EMBL" id="PYH46761.1"/>
    </source>
</evidence>
<proteinExistence type="predicted"/>
<dbReference type="Proteomes" id="UP000248349">
    <property type="component" value="Unassembled WGS sequence"/>
</dbReference>
<gene>
    <name evidence="2" type="ORF">BP01DRAFT_293186</name>
</gene>
<keyword evidence="3" id="KW-1185">Reference proteome</keyword>
<dbReference type="AlphaFoldDB" id="A0A318ZGT3"/>
<dbReference type="OrthoDB" id="4199007at2759"/>
<sequence length="363" mass="40109">MSSQNMNKKSWESLSSTFSQLEISISHDSCYASDEFSDPPKPTTVSTTLDASSLVPAVATPLQSTLKPILKRSYSEVEDDEERESGYASAESDYEYDSFDESDDDMCEISEWDEASDIMSQSDGDNDDVASLDGSFIIEFGSHVQFDANICYIEAPELEDDDESPEAGLTCHELFELARASGSLRLQEGEGPGDQLNECEDEDSMILEALKQLPEEHPDDVVDLDKSLFVAYMNGINGLNDPQYKSRLRHRVDEIKSGRAHTPYLDEDGTTGTCIDNALNHVIGVFHNIVAEEEFNELVDLSHVKGSCTGPSGCINQKLLCKLENILSERLVSDAVRIGPDELSFFTTGLAYALDHWNGYMTG</sequence>
<dbReference type="RefSeq" id="XP_025432743.1">
    <property type="nucleotide sequence ID" value="XM_025571725.1"/>
</dbReference>
<protein>
    <submittedName>
        <fullName evidence="2">Uncharacterized protein</fullName>
    </submittedName>
</protein>
<dbReference type="EMBL" id="KZ821226">
    <property type="protein sequence ID" value="PYH46761.1"/>
    <property type="molecule type" value="Genomic_DNA"/>
</dbReference>
<organism evidence="2 3">
    <name type="scientific">Aspergillus saccharolyticus JOP 1030-1</name>
    <dbReference type="NCBI Taxonomy" id="1450539"/>
    <lineage>
        <taxon>Eukaryota</taxon>
        <taxon>Fungi</taxon>
        <taxon>Dikarya</taxon>
        <taxon>Ascomycota</taxon>
        <taxon>Pezizomycotina</taxon>
        <taxon>Eurotiomycetes</taxon>
        <taxon>Eurotiomycetidae</taxon>
        <taxon>Eurotiales</taxon>
        <taxon>Aspergillaceae</taxon>
        <taxon>Aspergillus</taxon>
        <taxon>Aspergillus subgen. Circumdati</taxon>
    </lineage>
</organism>
<feature type="region of interest" description="Disordered" evidence="1">
    <location>
        <begin position="73"/>
        <end position="102"/>
    </location>
</feature>